<dbReference type="InterPro" id="IPR002509">
    <property type="entry name" value="NODB_dom"/>
</dbReference>
<dbReference type="InterPro" id="IPR051398">
    <property type="entry name" value="Polysacch_Deacetylase"/>
</dbReference>
<dbReference type="AlphaFoldDB" id="C6XWT9"/>
<proteinExistence type="predicted"/>
<dbReference type="Proteomes" id="UP000000852">
    <property type="component" value="Chromosome"/>
</dbReference>
<gene>
    <name evidence="4" type="ordered locus">Phep_2028</name>
</gene>
<keyword evidence="2" id="KW-0732">Signal</keyword>
<dbReference type="EMBL" id="CP001681">
    <property type="protein sequence ID" value="ACU04233.1"/>
    <property type="molecule type" value="Genomic_DNA"/>
</dbReference>
<dbReference type="GO" id="GO:0005576">
    <property type="term" value="C:extracellular region"/>
    <property type="evidence" value="ECO:0007669"/>
    <property type="project" value="UniProtKB-SubCell"/>
</dbReference>
<evidence type="ECO:0000259" key="3">
    <source>
        <dbReference type="PROSITE" id="PS51677"/>
    </source>
</evidence>
<dbReference type="CDD" id="cd10918">
    <property type="entry name" value="CE4_NodB_like_5s_6s"/>
    <property type="match status" value="1"/>
</dbReference>
<evidence type="ECO:0000256" key="2">
    <source>
        <dbReference type="ARBA" id="ARBA00022729"/>
    </source>
</evidence>
<sequence>MLGSLLYRVKNKFARRGVVLMYHRIAKPLSDPWDLAVNPKHFEEHLKVLKAYNVISVDELADILTRKSKMPAKTVAVTFDDGYHDNYLAAKSLLEKYDIPASFFIPTDAIGKQTEFWWDALERICLQSPHLPDKLILGQQDEIWNIGKADNGNTLNPLDLYLKLCDMVRKMPSTQHQAFIESLEVWANNANKRPEYFTMDQKELLDLQSSPLFTIGAHTMTHPYLPYFSYEYQKNEIQGGINFLKELTGNSINYLAYPHGGHNQDTLAILPDSGIELAFTTHAQHFTTDTNKYAIPRFQIKNWDAATFAFHLNNWIKS</sequence>
<dbReference type="OrthoDB" id="9778320at2"/>
<dbReference type="GO" id="GO:0005975">
    <property type="term" value="P:carbohydrate metabolic process"/>
    <property type="evidence" value="ECO:0007669"/>
    <property type="project" value="InterPro"/>
</dbReference>
<dbReference type="PROSITE" id="PS51677">
    <property type="entry name" value="NODB"/>
    <property type="match status" value="1"/>
</dbReference>
<dbReference type="Gene3D" id="3.20.20.370">
    <property type="entry name" value="Glycoside hydrolase/deacetylase"/>
    <property type="match status" value="1"/>
</dbReference>
<dbReference type="RefSeq" id="WP_015807846.1">
    <property type="nucleotide sequence ID" value="NC_013061.1"/>
</dbReference>
<dbReference type="KEGG" id="phe:Phep_2028"/>
<dbReference type="HOGENOM" id="CLU_030024_1_2_10"/>
<dbReference type="PANTHER" id="PTHR34216">
    <property type="match status" value="1"/>
</dbReference>
<evidence type="ECO:0000256" key="1">
    <source>
        <dbReference type="ARBA" id="ARBA00004613"/>
    </source>
</evidence>
<dbReference type="PANTHER" id="PTHR34216:SF3">
    <property type="entry name" value="POLY-BETA-1,6-N-ACETYL-D-GLUCOSAMINE N-DEACETYLASE"/>
    <property type="match status" value="1"/>
</dbReference>
<dbReference type="eggNOG" id="COG0726">
    <property type="taxonomic scope" value="Bacteria"/>
</dbReference>
<evidence type="ECO:0000313" key="5">
    <source>
        <dbReference type="Proteomes" id="UP000000852"/>
    </source>
</evidence>
<comment type="subcellular location">
    <subcellularLocation>
        <location evidence="1">Secreted</location>
    </subcellularLocation>
</comment>
<dbReference type="Pfam" id="PF01522">
    <property type="entry name" value="Polysacc_deac_1"/>
    <property type="match status" value="2"/>
</dbReference>
<dbReference type="SUPFAM" id="SSF88713">
    <property type="entry name" value="Glycoside hydrolase/deacetylase"/>
    <property type="match status" value="1"/>
</dbReference>
<dbReference type="GO" id="GO:0016810">
    <property type="term" value="F:hydrolase activity, acting on carbon-nitrogen (but not peptide) bonds"/>
    <property type="evidence" value="ECO:0007669"/>
    <property type="project" value="InterPro"/>
</dbReference>
<keyword evidence="5" id="KW-1185">Reference proteome</keyword>
<accession>C6XWT9</accession>
<feature type="domain" description="NodB homology" evidence="3">
    <location>
        <begin position="73"/>
        <end position="318"/>
    </location>
</feature>
<evidence type="ECO:0000313" key="4">
    <source>
        <dbReference type="EMBL" id="ACU04233.1"/>
    </source>
</evidence>
<reference evidence="4 5" key="1">
    <citation type="journal article" date="2009" name="Stand. Genomic Sci.">
        <title>Complete genome sequence of Pedobacter heparinus type strain (HIM 762-3).</title>
        <authorList>
            <person name="Han C."/>
            <person name="Spring S."/>
            <person name="Lapidus A."/>
            <person name="Del Rio T.G."/>
            <person name="Tice H."/>
            <person name="Copeland A."/>
            <person name="Cheng J.F."/>
            <person name="Lucas S."/>
            <person name="Chen F."/>
            <person name="Nolan M."/>
            <person name="Bruce D."/>
            <person name="Goodwin L."/>
            <person name="Pitluck S."/>
            <person name="Ivanova N."/>
            <person name="Mavromatis K."/>
            <person name="Mikhailova N."/>
            <person name="Pati A."/>
            <person name="Chen A."/>
            <person name="Palaniappan K."/>
            <person name="Land M."/>
            <person name="Hauser L."/>
            <person name="Chang Y.J."/>
            <person name="Jeffries C.C."/>
            <person name="Saunders E."/>
            <person name="Chertkov O."/>
            <person name="Brettin T."/>
            <person name="Goker M."/>
            <person name="Rohde M."/>
            <person name="Bristow J."/>
            <person name="Eisen J.A."/>
            <person name="Markowitz V."/>
            <person name="Hugenholtz P."/>
            <person name="Kyrpides N.C."/>
            <person name="Klenk H.P."/>
            <person name="Detter J.C."/>
        </authorList>
    </citation>
    <scope>NUCLEOTIDE SEQUENCE [LARGE SCALE GENOMIC DNA]</scope>
    <source>
        <strain evidence="5">ATCC 13125 / DSM 2366 / CIP 104194 / JCM 7457 / NBRC 12017 / NCIMB 9290 / NRRL B-14731 / HIM 762-3</strain>
    </source>
</reference>
<protein>
    <submittedName>
        <fullName evidence="4">Polysaccharide deacetylase</fullName>
    </submittedName>
</protein>
<dbReference type="STRING" id="485917.Phep_2028"/>
<dbReference type="InterPro" id="IPR011330">
    <property type="entry name" value="Glyco_hydro/deAcase_b/a-brl"/>
</dbReference>
<name>C6XWT9_PEDHD</name>
<organism evidence="4 5">
    <name type="scientific">Pedobacter heparinus (strain ATCC 13125 / DSM 2366 / CIP 104194 / JCM 7457 / NBRC 12017 / NCIMB 9290 / NRRL B-14731 / HIM 762-3)</name>
    <dbReference type="NCBI Taxonomy" id="485917"/>
    <lineage>
        <taxon>Bacteria</taxon>
        <taxon>Pseudomonadati</taxon>
        <taxon>Bacteroidota</taxon>
        <taxon>Sphingobacteriia</taxon>
        <taxon>Sphingobacteriales</taxon>
        <taxon>Sphingobacteriaceae</taxon>
        <taxon>Pedobacter</taxon>
    </lineage>
</organism>